<comment type="caution">
    <text evidence="6">Lacks conserved residue(s) required for the propagation of feature annotation.</text>
</comment>
<keyword evidence="8" id="KW-1185">Reference proteome</keyword>
<dbReference type="InterPro" id="IPR001525">
    <property type="entry name" value="C5_MeTfrase"/>
</dbReference>
<evidence type="ECO:0000256" key="4">
    <source>
        <dbReference type="ARBA" id="ARBA00022691"/>
    </source>
</evidence>
<dbReference type="PANTHER" id="PTHR10629:SF52">
    <property type="entry name" value="DNA (CYTOSINE-5)-METHYLTRANSFERASE 1"/>
    <property type="match status" value="1"/>
</dbReference>
<dbReference type="AlphaFoldDB" id="A0A0N9IGA5"/>
<dbReference type="GO" id="GO:0044027">
    <property type="term" value="P:negative regulation of gene expression via chromosomal CpG island methylation"/>
    <property type="evidence" value="ECO:0007669"/>
    <property type="project" value="TreeGrafter"/>
</dbReference>
<dbReference type="InterPro" id="IPR050390">
    <property type="entry name" value="C5-Methyltransferase"/>
</dbReference>
<dbReference type="Gene3D" id="3.40.50.150">
    <property type="entry name" value="Vaccinia Virus protein VP39"/>
    <property type="match status" value="1"/>
</dbReference>
<evidence type="ECO:0000256" key="6">
    <source>
        <dbReference type="PROSITE-ProRule" id="PRU01016"/>
    </source>
</evidence>
<dbReference type="GO" id="GO:0003886">
    <property type="term" value="F:DNA (cytosine-5-)-methyltransferase activity"/>
    <property type="evidence" value="ECO:0007669"/>
    <property type="project" value="UniProtKB-EC"/>
</dbReference>
<protein>
    <recommendedName>
        <fullName evidence="1">DNA (cytosine-5-)-methyltransferase</fullName>
        <ecNumber evidence="1">2.1.1.37</ecNumber>
    </recommendedName>
</protein>
<dbReference type="EC" id="2.1.1.37" evidence="1"/>
<dbReference type="Gene3D" id="3.90.120.10">
    <property type="entry name" value="DNA Methylase, subunit A, domain 2"/>
    <property type="match status" value="1"/>
</dbReference>
<dbReference type="KEGG" id="kphy:AOZ06_46700"/>
<dbReference type="REBASE" id="128225">
    <property type="entry name" value="M2.Kph1111ORF46695P"/>
</dbReference>
<dbReference type="Pfam" id="PF00145">
    <property type="entry name" value="DNA_methylase"/>
    <property type="match status" value="1"/>
</dbReference>
<reference evidence="7 8" key="1">
    <citation type="submission" date="2015-07" db="EMBL/GenBank/DDBJ databases">
        <title>Genome sequencing of Kibdelosporangium phytohabitans.</title>
        <authorList>
            <person name="Qin S."/>
            <person name="Xing K."/>
        </authorList>
    </citation>
    <scope>NUCLEOTIDE SEQUENCE [LARGE SCALE GENOMIC DNA]</scope>
    <source>
        <strain evidence="7 8">KLBMP1111</strain>
    </source>
</reference>
<keyword evidence="3 6" id="KW-0808">Transferase</keyword>
<name>A0A0N9IGA5_9PSEU</name>
<evidence type="ECO:0000256" key="3">
    <source>
        <dbReference type="ARBA" id="ARBA00022679"/>
    </source>
</evidence>
<dbReference type="PANTHER" id="PTHR10629">
    <property type="entry name" value="CYTOSINE-SPECIFIC METHYLTRANSFERASE"/>
    <property type="match status" value="1"/>
</dbReference>
<evidence type="ECO:0000256" key="2">
    <source>
        <dbReference type="ARBA" id="ARBA00022603"/>
    </source>
</evidence>
<dbReference type="OrthoDB" id="9813719at2"/>
<dbReference type="GO" id="GO:0009307">
    <property type="term" value="P:DNA restriction-modification system"/>
    <property type="evidence" value="ECO:0007669"/>
    <property type="project" value="UniProtKB-KW"/>
</dbReference>
<keyword evidence="2 6" id="KW-0489">Methyltransferase</keyword>
<evidence type="ECO:0000313" key="7">
    <source>
        <dbReference type="EMBL" id="ALG15584.1"/>
    </source>
</evidence>
<dbReference type="SUPFAM" id="SSF53335">
    <property type="entry name" value="S-adenosyl-L-methionine-dependent methyltransferases"/>
    <property type="match status" value="1"/>
</dbReference>
<dbReference type="PRINTS" id="PR00105">
    <property type="entry name" value="C5METTRFRASE"/>
</dbReference>
<dbReference type="GO" id="GO:0003677">
    <property type="term" value="F:DNA binding"/>
    <property type="evidence" value="ECO:0007669"/>
    <property type="project" value="TreeGrafter"/>
</dbReference>
<dbReference type="InterPro" id="IPR029063">
    <property type="entry name" value="SAM-dependent_MTases_sf"/>
</dbReference>
<dbReference type="STRING" id="860235.AOZ06_46700"/>
<dbReference type="PROSITE" id="PS51679">
    <property type="entry name" value="SAM_MT_C5"/>
    <property type="match status" value="1"/>
</dbReference>
<dbReference type="EMBL" id="CP012752">
    <property type="protein sequence ID" value="ALG15584.1"/>
    <property type="molecule type" value="Genomic_DNA"/>
</dbReference>
<accession>A0A0N9IGA5</accession>
<dbReference type="Proteomes" id="UP000063699">
    <property type="component" value="Chromosome"/>
</dbReference>
<dbReference type="GO" id="GO:0032259">
    <property type="term" value="P:methylation"/>
    <property type="evidence" value="ECO:0007669"/>
    <property type="project" value="UniProtKB-KW"/>
</dbReference>
<dbReference type="RefSeq" id="WP_054297429.1">
    <property type="nucleotide sequence ID" value="NZ_CP012752.1"/>
</dbReference>
<sequence length="328" mass="35654">MGERLSSFDICAGAGGLALGLERAGFDPVLLLDKLAVACETLRLNRPRWEVLEMDLLEFDPVDHQQVYDVDLLSAGLPRVKATATLNRSRGSDLELELLKATMGLMYGVQPRALLIENVPDLVTKDEYRPMREFVDAELTHLGYKSRWFVLNAADHGVPQNREQGILVAFKGDALDAFEEPAPEDQFVTVGDALRDSMKAKGWKQADEWAAQADKLAPTLVGGSWERGGPDLGPTGSKRAWARMGVDGATVANEVPGPDFHWDPLLGRSGMVPLTVEQAARLQGFPPDWRFAGRKTARYRQVGHASPPPVGTALGQAVRKALGHAGAA</sequence>
<organism evidence="7 8">
    <name type="scientific">Kibdelosporangium phytohabitans</name>
    <dbReference type="NCBI Taxonomy" id="860235"/>
    <lineage>
        <taxon>Bacteria</taxon>
        <taxon>Bacillati</taxon>
        <taxon>Actinomycetota</taxon>
        <taxon>Actinomycetes</taxon>
        <taxon>Pseudonocardiales</taxon>
        <taxon>Pseudonocardiaceae</taxon>
        <taxon>Kibdelosporangium</taxon>
    </lineage>
</organism>
<evidence type="ECO:0000256" key="5">
    <source>
        <dbReference type="ARBA" id="ARBA00022747"/>
    </source>
</evidence>
<evidence type="ECO:0000256" key="1">
    <source>
        <dbReference type="ARBA" id="ARBA00011975"/>
    </source>
</evidence>
<evidence type="ECO:0000313" key="8">
    <source>
        <dbReference type="Proteomes" id="UP000063699"/>
    </source>
</evidence>
<keyword evidence="4 6" id="KW-0949">S-adenosyl-L-methionine</keyword>
<proteinExistence type="inferred from homology"/>
<comment type="similarity">
    <text evidence="6">Belongs to the class I-like SAM-binding methyltransferase superfamily. C5-methyltransferase family.</text>
</comment>
<gene>
    <name evidence="7" type="ORF">AOZ06_46700</name>
</gene>
<keyword evidence="5" id="KW-0680">Restriction system</keyword>